<organism evidence="1 2">
    <name type="scientific">Puccinia graminis f. sp. tritici</name>
    <dbReference type="NCBI Taxonomy" id="56615"/>
    <lineage>
        <taxon>Eukaryota</taxon>
        <taxon>Fungi</taxon>
        <taxon>Dikarya</taxon>
        <taxon>Basidiomycota</taxon>
        <taxon>Pucciniomycotina</taxon>
        <taxon>Pucciniomycetes</taxon>
        <taxon>Pucciniales</taxon>
        <taxon>Pucciniaceae</taxon>
        <taxon>Puccinia</taxon>
    </lineage>
</organism>
<dbReference type="AlphaFoldDB" id="A0A5B0QE28"/>
<name>A0A5B0QE28_PUCGR</name>
<dbReference type="OrthoDB" id="10628541at2759"/>
<proteinExistence type="predicted"/>
<sequence length="100" mass="11184">MDGQVIWAKSGAFGQDSVELKIIYIAAPSWFPKDSFARRASRRGEEGVEAKIMNANPSPKNVHGTTTRCNRKAHDISKQVSILAFRSKNLGKKKNKNKRL</sequence>
<reference evidence="1 2" key="1">
    <citation type="submission" date="2019-05" db="EMBL/GenBank/DDBJ databases">
        <title>Emergence of the Ug99 lineage of the wheat stem rust pathogen through somatic hybridization.</title>
        <authorList>
            <person name="Li F."/>
            <person name="Upadhyaya N.M."/>
            <person name="Sperschneider J."/>
            <person name="Matny O."/>
            <person name="Nguyen-Phuc H."/>
            <person name="Mago R."/>
            <person name="Raley C."/>
            <person name="Miller M.E."/>
            <person name="Silverstein K.A.T."/>
            <person name="Henningsen E."/>
            <person name="Hirsch C.D."/>
            <person name="Visser B."/>
            <person name="Pretorius Z.A."/>
            <person name="Steffenson B.J."/>
            <person name="Schwessinger B."/>
            <person name="Dodds P.N."/>
            <person name="Figueroa M."/>
        </authorList>
    </citation>
    <scope>NUCLEOTIDE SEQUENCE [LARGE SCALE GENOMIC DNA]</scope>
    <source>
        <strain evidence="1">21-0</strain>
    </source>
</reference>
<gene>
    <name evidence="1" type="ORF">PGT21_001333</name>
</gene>
<dbReference type="EMBL" id="VSWC01000016">
    <property type="protein sequence ID" value="KAA1111480.1"/>
    <property type="molecule type" value="Genomic_DNA"/>
</dbReference>
<protein>
    <submittedName>
        <fullName evidence="1">Uncharacterized protein</fullName>
    </submittedName>
</protein>
<evidence type="ECO:0000313" key="1">
    <source>
        <dbReference type="EMBL" id="KAA1111480.1"/>
    </source>
</evidence>
<keyword evidence="2" id="KW-1185">Reference proteome</keyword>
<comment type="caution">
    <text evidence="1">The sequence shown here is derived from an EMBL/GenBank/DDBJ whole genome shotgun (WGS) entry which is preliminary data.</text>
</comment>
<evidence type="ECO:0000313" key="2">
    <source>
        <dbReference type="Proteomes" id="UP000324748"/>
    </source>
</evidence>
<accession>A0A5B0QE28</accession>
<dbReference type="Proteomes" id="UP000324748">
    <property type="component" value="Unassembled WGS sequence"/>
</dbReference>